<gene>
    <name evidence="8" type="ORF">E5988_06365</name>
</gene>
<dbReference type="Gene3D" id="1.10.443.10">
    <property type="entry name" value="Intergrase catalytic core"/>
    <property type="match status" value="1"/>
</dbReference>
<dbReference type="PROSITE" id="PS51900">
    <property type="entry name" value="CB"/>
    <property type="match status" value="1"/>
</dbReference>
<name>A0ABY2QKD4_9SPHN</name>
<dbReference type="Gene3D" id="1.10.150.130">
    <property type="match status" value="1"/>
</dbReference>
<keyword evidence="9" id="KW-1185">Reference proteome</keyword>
<evidence type="ECO:0000259" key="7">
    <source>
        <dbReference type="PROSITE" id="PS51900"/>
    </source>
</evidence>
<feature type="domain" description="Tyr recombinase" evidence="6">
    <location>
        <begin position="194"/>
        <end position="393"/>
    </location>
</feature>
<dbReference type="InterPro" id="IPR053876">
    <property type="entry name" value="Phage_int_M"/>
</dbReference>
<accession>A0ABY2QKD4</accession>
<dbReference type="InterPro" id="IPR013762">
    <property type="entry name" value="Integrase-like_cat_sf"/>
</dbReference>
<evidence type="ECO:0000259" key="6">
    <source>
        <dbReference type="PROSITE" id="PS51898"/>
    </source>
</evidence>
<dbReference type="Pfam" id="PF13356">
    <property type="entry name" value="Arm-DNA-bind_3"/>
    <property type="match status" value="1"/>
</dbReference>
<dbReference type="InterPro" id="IPR050808">
    <property type="entry name" value="Phage_Integrase"/>
</dbReference>
<evidence type="ECO:0000256" key="2">
    <source>
        <dbReference type="ARBA" id="ARBA00022908"/>
    </source>
</evidence>
<dbReference type="PROSITE" id="PS51898">
    <property type="entry name" value="TYR_RECOMBINASE"/>
    <property type="match status" value="1"/>
</dbReference>
<evidence type="ECO:0000256" key="4">
    <source>
        <dbReference type="ARBA" id="ARBA00023172"/>
    </source>
</evidence>
<keyword evidence="4" id="KW-0233">DNA recombination</keyword>
<dbReference type="Gene3D" id="3.30.160.390">
    <property type="entry name" value="Integrase, DNA-binding domain"/>
    <property type="match status" value="1"/>
</dbReference>
<comment type="caution">
    <text evidence="8">The sequence shown here is derived from an EMBL/GenBank/DDBJ whole genome shotgun (WGS) entry which is preliminary data.</text>
</comment>
<proteinExistence type="inferred from homology"/>
<evidence type="ECO:0000256" key="5">
    <source>
        <dbReference type="PROSITE-ProRule" id="PRU01248"/>
    </source>
</evidence>
<dbReference type="InterPro" id="IPR038488">
    <property type="entry name" value="Integrase_DNA-bd_sf"/>
</dbReference>
<organism evidence="8 9">
    <name type="scientific">Sphingomonas olei</name>
    <dbReference type="NCBI Taxonomy" id="1886787"/>
    <lineage>
        <taxon>Bacteria</taxon>
        <taxon>Pseudomonadati</taxon>
        <taxon>Pseudomonadota</taxon>
        <taxon>Alphaproteobacteria</taxon>
        <taxon>Sphingomonadales</taxon>
        <taxon>Sphingomonadaceae</taxon>
        <taxon>Sphingomonas</taxon>
    </lineage>
</organism>
<dbReference type="Proteomes" id="UP000308038">
    <property type="component" value="Unassembled WGS sequence"/>
</dbReference>
<protein>
    <submittedName>
        <fullName evidence="8">DUF4102 domain-containing protein</fullName>
    </submittedName>
</protein>
<evidence type="ECO:0000313" key="9">
    <source>
        <dbReference type="Proteomes" id="UP000308038"/>
    </source>
</evidence>
<dbReference type="EMBL" id="SSTI01000004">
    <property type="protein sequence ID" value="THG40451.1"/>
    <property type="molecule type" value="Genomic_DNA"/>
</dbReference>
<reference evidence="8 9" key="1">
    <citation type="submission" date="2019-04" db="EMBL/GenBank/DDBJ databases">
        <title>Microbes associate with the intestines of laboratory mice.</title>
        <authorList>
            <person name="Navarre W."/>
            <person name="Wong E."/>
            <person name="Huang K.C."/>
            <person name="Tropini C."/>
            <person name="Ng K."/>
            <person name="Yu B."/>
        </authorList>
    </citation>
    <scope>NUCLEOTIDE SEQUENCE [LARGE SCALE GENOMIC DNA]</scope>
    <source>
        <strain evidence="8 9">NM83_B4-11</strain>
    </source>
</reference>
<keyword evidence="3 5" id="KW-0238">DNA-binding</keyword>
<dbReference type="Pfam" id="PF22022">
    <property type="entry name" value="Phage_int_M"/>
    <property type="match status" value="1"/>
</dbReference>
<dbReference type="InterPro" id="IPR025166">
    <property type="entry name" value="Integrase_DNA_bind_dom"/>
</dbReference>
<dbReference type="InterPro" id="IPR010998">
    <property type="entry name" value="Integrase_recombinase_N"/>
</dbReference>
<dbReference type="InterPro" id="IPR044068">
    <property type="entry name" value="CB"/>
</dbReference>
<keyword evidence="2" id="KW-0229">DNA integration</keyword>
<dbReference type="RefSeq" id="WP_136451147.1">
    <property type="nucleotide sequence ID" value="NZ_SSTI01000004.1"/>
</dbReference>
<dbReference type="InterPro" id="IPR011010">
    <property type="entry name" value="DNA_brk_join_enz"/>
</dbReference>
<dbReference type="PANTHER" id="PTHR30629:SF2">
    <property type="entry name" value="PROPHAGE INTEGRASE INTS-RELATED"/>
    <property type="match status" value="1"/>
</dbReference>
<evidence type="ECO:0000256" key="1">
    <source>
        <dbReference type="ARBA" id="ARBA00008857"/>
    </source>
</evidence>
<evidence type="ECO:0000313" key="8">
    <source>
        <dbReference type="EMBL" id="THG40451.1"/>
    </source>
</evidence>
<dbReference type="InterPro" id="IPR002104">
    <property type="entry name" value="Integrase_catalytic"/>
</dbReference>
<evidence type="ECO:0000256" key="3">
    <source>
        <dbReference type="ARBA" id="ARBA00023125"/>
    </source>
</evidence>
<dbReference type="SUPFAM" id="SSF56349">
    <property type="entry name" value="DNA breaking-rejoining enzymes"/>
    <property type="match status" value="1"/>
</dbReference>
<comment type="similarity">
    <text evidence="1">Belongs to the 'phage' integrase family.</text>
</comment>
<feature type="domain" description="Core-binding (CB)" evidence="7">
    <location>
        <begin position="88"/>
        <end position="169"/>
    </location>
</feature>
<sequence>MLTNAAVKAARPRAAAYKLGDGAGVHLYVAPTGLKSFRWRFRYGGKEQLLTLGSYPEVDLVAARARADAARAQLARGEDPRAQSSRVETFEAAARAWHAVQAEGWTAVHAADVLVSLERDVFPAIGAEPLDAIAPADVLELLRAVERRGARETARRLRQRISAVFELAIGEGWCSADPAEKVGRGLKKPAAVRHHAALMTIADARQLLAEVARLDASRGAKLASTFLALTAMRWAAVRGAQWVEIEDLDGAAPIWRVPAARMKLAAAKKADAAHDHVVPLSPAAVAVLRQARALQRFDAAPGGLVFRGTGQAGPLGEAAIGALYARTSFAGRHVPHGWRATFSTIMNETMPHERGAIDQALGHTLKSEDGSAAKVEGAYNRSQQLDRRRRIFDAWGVILNPRG</sequence>
<dbReference type="PANTHER" id="PTHR30629">
    <property type="entry name" value="PROPHAGE INTEGRASE"/>
    <property type="match status" value="1"/>
</dbReference>